<evidence type="ECO:0000313" key="1">
    <source>
        <dbReference type="EMBL" id="KAI3773319.1"/>
    </source>
</evidence>
<evidence type="ECO:0000313" key="2">
    <source>
        <dbReference type="Proteomes" id="UP001056120"/>
    </source>
</evidence>
<gene>
    <name evidence="1" type="ORF">L1987_47844</name>
</gene>
<dbReference type="EMBL" id="CM042033">
    <property type="protein sequence ID" value="KAI3773319.1"/>
    <property type="molecule type" value="Genomic_DNA"/>
</dbReference>
<dbReference type="Proteomes" id="UP001056120">
    <property type="component" value="Linkage Group LG16"/>
</dbReference>
<protein>
    <submittedName>
        <fullName evidence="1">Uncharacterized protein</fullName>
    </submittedName>
</protein>
<sequence length="434" mass="49353">MKCKDESELIVMPIFYDVEPSEVRKQKGDFGKAFAGQLEVQNINKAQLWRNKLVDASNISGWEPKNIANGGGFTCVAMEILEACCFYPEIGIKVLRQKALITIVDGRFDMHDLVQEMGHYIVRGEHPKNPEKHSRVWKYEEIRNMCFGDATMHLPLLKVLHLEHMWELVSTPNFDGLPCLQKFTLSSCSKLKEIHLSLGNHRSLEYMMGGMDSQDGVVWEESDSASKRLLMWETSKEFGIGVRLVARKSRSCLNETSTHCSGIIPKFKIEDDSTSALVISLHLKVLQLRFMNNILSTPNFDGLPSLRKLELLSCYKLKEIQTSLGNHTSLTSVMVSHCLELRMFPVIVHMGKLERLAIERCKNIMESLVKLSLNLIGIEVLPSSVGERCPNIVSLYLSNLENLESINFNFDALNGLIQLLKPRRHIFHQTRARP</sequence>
<accession>A0ACB9FPN6</accession>
<reference evidence="1 2" key="2">
    <citation type="journal article" date="2022" name="Mol. Ecol. Resour.">
        <title>The genomes of chicory, endive, great burdock and yacon provide insights into Asteraceae paleo-polyploidization history and plant inulin production.</title>
        <authorList>
            <person name="Fan W."/>
            <person name="Wang S."/>
            <person name="Wang H."/>
            <person name="Wang A."/>
            <person name="Jiang F."/>
            <person name="Liu H."/>
            <person name="Zhao H."/>
            <person name="Xu D."/>
            <person name="Zhang Y."/>
        </authorList>
    </citation>
    <scope>NUCLEOTIDE SEQUENCE [LARGE SCALE GENOMIC DNA]</scope>
    <source>
        <strain evidence="2">cv. Yunnan</strain>
        <tissue evidence="1">Leaves</tissue>
    </source>
</reference>
<name>A0ACB9FPN6_9ASTR</name>
<proteinExistence type="predicted"/>
<reference evidence="2" key="1">
    <citation type="journal article" date="2022" name="Mol. Ecol. Resour.">
        <title>The genomes of chicory, endive, great burdock and yacon provide insights into Asteraceae palaeo-polyploidization history and plant inulin production.</title>
        <authorList>
            <person name="Fan W."/>
            <person name="Wang S."/>
            <person name="Wang H."/>
            <person name="Wang A."/>
            <person name="Jiang F."/>
            <person name="Liu H."/>
            <person name="Zhao H."/>
            <person name="Xu D."/>
            <person name="Zhang Y."/>
        </authorList>
    </citation>
    <scope>NUCLEOTIDE SEQUENCE [LARGE SCALE GENOMIC DNA]</scope>
    <source>
        <strain evidence="2">cv. Yunnan</strain>
    </source>
</reference>
<keyword evidence="2" id="KW-1185">Reference proteome</keyword>
<comment type="caution">
    <text evidence="1">The sequence shown here is derived from an EMBL/GenBank/DDBJ whole genome shotgun (WGS) entry which is preliminary data.</text>
</comment>
<organism evidence="1 2">
    <name type="scientific">Smallanthus sonchifolius</name>
    <dbReference type="NCBI Taxonomy" id="185202"/>
    <lineage>
        <taxon>Eukaryota</taxon>
        <taxon>Viridiplantae</taxon>
        <taxon>Streptophyta</taxon>
        <taxon>Embryophyta</taxon>
        <taxon>Tracheophyta</taxon>
        <taxon>Spermatophyta</taxon>
        <taxon>Magnoliopsida</taxon>
        <taxon>eudicotyledons</taxon>
        <taxon>Gunneridae</taxon>
        <taxon>Pentapetalae</taxon>
        <taxon>asterids</taxon>
        <taxon>campanulids</taxon>
        <taxon>Asterales</taxon>
        <taxon>Asteraceae</taxon>
        <taxon>Asteroideae</taxon>
        <taxon>Heliantheae alliance</taxon>
        <taxon>Millerieae</taxon>
        <taxon>Smallanthus</taxon>
    </lineage>
</organism>